<name>A0A9P6MHD3_9FUNG</name>
<feature type="non-terminal residue" evidence="2">
    <location>
        <position position="1"/>
    </location>
</feature>
<protein>
    <submittedName>
        <fullName evidence="2">Uncharacterized protein</fullName>
    </submittedName>
</protein>
<evidence type="ECO:0000313" key="2">
    <source>
        <dbReference type="EMBL" id="KAF9999735.1"/>
    </source>
</evidence>
<organism evidence="2 3">
    <name type="scientific">Entomortierella chlamydospora</name>
    <dbReference type="NCBI Taxonomy" id="101097"/>
    <lineage>
        <taxon>Eukaryota</taxon>
        <taxon>Fungi</taxon>
        <taxon>Fungi incertae sedis</taxon>
        <taxon>Mucoromycota</taxon>
        <taxon>Mortierellomycotina</taxon>
        <taxon>Mortierellomycetes</taxon>
        <taxon>Mortierellales</taxon>
        <taxon>Mortierellaceae</taxon>
        <taxon>Entomortierella</taxon>
    </lineage>
</organism>
<proteinExistence type="predicted"/>
<evidence type="ECO:0000313" key="3">
    <source>
        <dbReference type="Proteomes" id="UP000703661"/>
    </source>
</evidence>
<reference evidence="2" key="1">
    <citation type="journal article" date="2020" name="Fungal Divers.">
        <title>Resolving the Mortierellaceae phylogeny through synthesis of multi-gene phylogenetics and phylogenomics.</title>
        <authorList>
            <person name="Vandepol N."/>
            <person name="Liber J."/>
            <person name="Desiro A."/>
            <person name="Na H."/>
            <person name="Kennedy M."/>
            <person name="Barry K."/>
            <person name="Grigoriev I.V."/>
            <person name="Miller A.N."/>
            <person name="O'Donnell K."/>
            <person name="Stajich J.E."/>
            <person name="Bonito G."/>
        </authorList>
    </citation>
    <scope>NUCLEOTIDE SEQUENCE</scope>
    <source>
        <strain evidence="2">NRRL 2769</strain>
    </source>
</reference>
<feature type="compositionally biased region" description="Polar residues" evidence="1">
    <location>
        <begin position="14"/>
        <end position="42"/>
    </location>
</feature>
<comment type="caution">
    <text evidence="2">The sequence shown here is derived from an EMBL/GenBank/DDBJ whole genome shotgun (WGS) entry which is preliminary data.</text>
</comment>
<dbReference type="AlphaFoldDB" id="A0A9P6MHD3"/>
<accession>A0A9P6MHD3</accession>
<keyword evidence="3" id="KW-1185">Reference proteome</keyword>
<sequence>SFGRNLTPEDLSHNQKTPSRNNIALPTPLPTRSSRVSFGSVQTSTDSIDSSYIDEGYGINLKTIL</sequence>
<dbReference type="EMBL" id="JAAAID010003216">
    <property type="protein sequence ID" value="KAF9999735.1"/>
    <property type="molecule type" value="Genomic_DNA"/>
</dbReference>
<dbReference type="Proteomes" id="UP000703661">
    <property type="component" value="Unassembled WGS sequence"/>
</dbReference>
<feature type="region of interest" description="Disordered" evidence="1">
    <location>
        <begin position="1"/>
        <end position="42"/>
    </location>
</feature>
<gene>
    <name evidence="2" type="ORF">BGZ80_006514</name>
</gene>
<evidence type="ECO:0000256" key="1">
    <source>
        <dbReference type="SAM" id="MobiDB-lite"/>
    </source>
</evidence>
<feature type="non-terminal residue" evidence="2">
    <location>
        <position position="65"/>
    </location>
</feature>